<dbReference type="AlphaFoldDB" id="A0A482IN07"/>
<evidence type="ECO:0000313" key="2">
    <source>
        <dbReference type="EMBL" id="QBP09342.1"/>
    </source>
</evidence>
<dbReference type="RefSeq" id="WP_111733285.1">
    <property type="nucleotide sequence ID" value="NZ_CP037900.1"/>
</dbReference>
<accession>A0A482IN07</accession>
<protein>
    <submittedName>
        <fullName evidence="2">Four helix bundle protein</fullName>
    </submittedName>
</protein>
<evidence type="ECO:0000313" key="3">
    <source>
        <dbReference type="Proteomes" id="UP000253772"/>
    </source>
</evidence>
<dbReference type="EMBL" id="CP037900">
    <property type="protein sequence ID" value="QBP09342.1"/>
    <property type="molecule type" value="Genomic_DNA"/>
</dbReference>
<dbReference type="Gene3D" id="1.20.1440.60">
    <property type="entry name" value="23S rRNA-intervening sequence"/>
    <property type="match status" value="1"/>
</dbReference>
<dbReference type="CDD" id="cd16376">
    <property type="entry name" value="Avd_like"/>
    <property type="match status" value="1"/>
</dbReference>
<evidence type="ECO:0000259" key="1">
    <source>
        <dbReference type="Pfam" id="PF22296"/>
    </source>
</evidence>
<dbReference type="Proteomes" id="UP000253772">
    <property type="component" value="Chromosome c1"/>
</dbReference>
<feature type="domain" description="bAvd-like" evidence="1">
    <location>
        <begin position="11"/>
        <end position="111"/>
    </location>
</feature>
<gene>
    <name evidence="2" type="ORF">DDF84_005995</name>
</gene>
<dbReference type="InterPro" id="IPR055360">
    <property type="entry name" value="bAvd"/>
</dbReference>
<proteinExistence type="predicted"/>
<organism evidence="2 3">
    <name type="scientific">Cupriavidus metallidurans</name>
    <dbReference type="NCBI Taxonomy" id="119219"/>
    <lineage>
        <taxon>Bacteria</taxon>
        <taxon>Pseudomonadati</taxon>
        <taxon>Pseudomonadota</taxon>
        <taxon>Betaproteobacteria</taxon>
        <taxon>Burkholderiales</taxon>
        <taxon>Burkholderiaceae</taxon>
        <taxon>Cupriavidus</taxon>
    </lineage>
</organism>
<reference evidence="2 3" key="1">
    <citation type="submission" date="2019-03" db="EMBL/GenBank/DDBJ databases">
        <title>Comparative insights into the high quality Complete genome sequence of highly metal resistant Cupriavidus metallidurans strain BS1 isolated from a gold-copper mine.</title>
        <authorList>
            <person name="Mazhar H.S."/>
            <person name="Rensing C."/>
        </authorList>
    </citation>
    <scope>NUCLEOTIDE SEQUENCE [LARGE SCALE GENOMIC DNA]</scope>
    <source>
        <strain evidence="2 3">BS1</strain>
    </source>
</reference>
<name>A0A482IN07_9BURK</name>
<dbReference type="SUPFAM" id="SSF158446">
    <property type="entry name" value="IVS-encoded protein-like"/>
    <property type="match status" value="1"/>
</dbReference>
<dbReference type="OrthoDB" id="8595978at2"/>
<sequence>MALHTDLPIYKAAYDLLDVVTEITRSMPRDFKVSLGGKIRDEIVEITVLICRGNVYRDKSQPLLDLVERLQVVELLLRLYVDKRLIARPQYAKAVSITTSIGKQANGWRKKSASSPVA</sequence>
<dbReference type="Pfam" id="PF22296">
    <property type="entry name" value="bAvd"/>
    <property type="match status" value="1"/>
</dbReference>
<dbReference type="InterPro" id="IPR036583">
    <property type="entry name" value="23S_rRNA_IVS_sf"/>
</dbReference>